<evidence type="ECO:0000313" key="3">
    <source>
        <dbReference type="EMBL" id="CEL94151.1"/>
    </source>
</evidence>
<feature type="region of interest" description="Disordered" evidence="2">
    <location>
        <begin position="278"/>
        <end position="306"/>
    </location>
</feature>
<feature type="region of interest" description="Disordered" evidence="2">
    <location>
        <begin position="225"/>
        <end position="252"/>
    </location>
</feature>
<feature type="region of interest" description="Disordered" evidence="2">
    <location>
        <begin position="63"/>
        <end position="126"/>
    </location>
</feature>
<evidence type="ECO:0000256" key="2">
    <source>
        <dbReference type="SAM" id="MobiDB-lite"/>
    </source>
</evidence>
<accession>A0A0G4EEP2</accession>
<feature type="coiled-coil region" evidence="1">
    <location>
        <begin position="178"/>
        <end position="205"/>
    </location>
</feature>
<feature type="compositionally biased region" description="Polar residues" evidence="2">
    <location>
        <begin position="362"/>
        <end position="375"/>
    </location>
</feature>
<keyword evidence="4" id="KW-1185">Reference proteome</keyword>
<protein>
    <submittedName>
        <fullName evidence="3">Uncharacterized protein</fullName>
    </submittedName>
</protein>
<keyword evidence="1" id="KW-0175">Coiled coil</keyword>
<organism evidence="3 4">
    <name type="scientific">Vitrella brassicaformis (strain CCMP3155)</name>
    <dbReference type="NCBI Taxonomy" id="1169540"/>
    <lineage>
        <taxon>Eukaryota</taxon>
        <taxon>Sar</taxon>
        <taxon>Alveolata</taxon>
        <taxon>Colpodellida</taxon>
        <taxon>Vitrellaceae</taxon>
        <taxon>Vitrella</taxon>
    </lineage>
</organism>
<proteinExistence type="predicted"/>
<reference evidence="3 4" key="1">
    <citation type="submission" date="2014-11" db="EMBL/GenBank/DDBJ databases">
        <authorList>
            <person name="Zhu J."/>
            <person name="Qi W."/>
            <person name="Song R."/>
        </authorList>
    </citation>
    <scope>NUCLEOTIDE SEQUENCE [LARGE SCALE GENOMIC DNA]</scope>
</reference>
<evidence type="ECO:0000256" key="1">
    <source>
        <dbReference type="SAM" id="Coils"/>
    </source>
</evidence>
<feature type="region of interest" description="Disordered" evidence="2">
    <location>
        <begin position="332"/>
        <end position="408"/>
    </location>
</feature>
<sequence length="507" mass="56060">MPFSDECSHASWQRLRERLQLMEGNAMEMRHEIRDRNCRLLEMETANKQLTDALLQERQQRAFQESQRRLEGLHASAELSPTPRPSIPAGVDLQSELQEAEESSRLNDGDLGQGRRNAPLPPVGHNGVPPLNFAALRTYWDGKMRGAASEDDTAALLVSSARSHGEEPTRPPWLQRRLREVEYERNQERVKVEKLEDQVRLLRQQLPLSDVPTEWQKARCLRQSTVSTSDADEPLASSASLPVDGLDTDGEGIDRHETARKRHQGWMQTYRSLGPRAAQLRNQRSVGDILRPKRKKGQKGKAAGYGTDGEISLTQLQRGFFAQLQQLAHSGMGSVALTDKPEQRKRTKRSKTRRTGDDAALESQQSVRQQASTRIDLSFDGRVGRSTGPHLMGPQMKQDMSSKPQETGTGWSALRAVQTRLTARDVPGAGPGWMETLSTAVVESARGAQLFLNGLRVAAQPMELSAEGGASGGGGVLPPPSITEVSDGCQRRKWKACHSVALLESGN</sequence>
<dbReference type="AlphaFoldDB" id="A0A0G4EEP2"/>
<name>A0A0G4EEP2_VITBC</name>
<gene>
    <name evidence="3" type="ORF">Vbra_11514</name>
</gene>
<dbReference type="VEuPathDB" id="CryptoDB:Vbra_11514"/>
<dbReference type="Proteomes" id="UP000041254">
    <property type="component" value="Unassembled WGS sequence"/>
</dbReference>
<evidence type="ECO:0000313" key="4">
    <source>
        <dbReference type="Proteomes" id="UP000041254"/>
    </source>
</evidence>
<dbReference type="InParanoid" id="A0A0G4EEP2"/>
<feature type="compositionally biased region" description="Polar residues" evidence="2">
    <location>
        <begin position="398"/>
        <end position="408"/>
    </location>
</feature>
<dbReference type="EMBL" id="CDMY01000206">
    <property type="protein sequence ID" value="CEL94151.1"/>
    <property type="molecule type" value="Genomic_DNA"/>
</dbReference>